<organism evidence="4 5">
    <name type="scientific">Nocardioides glacieisoli</name>
    <dbReference type="NCBI Taxonomy" id="1168730"/>
    <lineage>
        <taxon>Bacteria</taxon>
        <taxon>Bacillati</taxon>
        <taxon>Actinomycetota</taxon>
        <taxon>Actinomycetes</taxon>
        <taxon>Propionibacteriales</taxon>
        <taxon>Nocardioidaceae</taxon>
        <taxon>Nocardioides</taxon>
    </lineage>
</organism>
<dbReference type="InterPro" id="IPR035940">
    <property type="entry name" value="CAP_sf"/>
</dbReference>
<comment type="caution">
    <text evidence="4">The sequence shown here is derived from an EMBL/GenBank/DDBJ whole genome shotgun (WGS) entry which is preliminary data.</text>
</comment>
<dbReference type="Gene3D" id="3.40.33.10">
    <property type="entry name" value="CAP"/>
    <property type="match status" value="1"/>
</dbReference>
<dbReference type="AlphaFoldDB" id="A0A4Q2S7T5"/>
<dbReference type="Proteomes" id="UP000291838">
    <property type="component" value="Unassembled WGS sequence"/>
</dbReference>
<proteinExistence type="predicted"/>
<feature type="domain" description="SCP" evidence="3">
    <location>
        <begin position="78"/>
        <end position="185"/>
    </location>
</feature>
<dbReference type="InterPro" id="IPR014044">
    <property type="entry name" value="CAP_dom"/>
</dbReference>
<accession>A0A4Q2S7T5</accession>
<feature type="region of interest" description="Disordered" evidence="1">
    <location>
        <begin position="29"/>
        <end position="48"/>
    </location>
</feature>
<dbReference type="Pfam" id="PF00188">
    <property type="entry name" value="CAP"/>
    <property type="match status" value="1"/>
</dbReference>
<evidence type="ECO:0000256" key="2">
    <source>
        <dbReference type="SAM" id="SignalP"/>
    </source>
</evidence>
<evidence type="ECO:0000313" key="4">
    <source>
        <dbReference type="EMBL" id="RYB96684.1"/>
    </source>
</evidence>
<dbReference type="SUPFAM" id="SSF55797">
    <property type="entry name" value="PR-1-like"/>
    <property type="match status" value="1"/>
</dbReference>
<protein>
    <submittedName>
        <fullName evidence="4">CAP domain-containing protein</fullName>
    </submittedName>
</protein>
<feature type="compositionally biased region" description="Polar residues" evidence="1">
    <location>
        <begin position="36"/>
        <end position="46"/>
    </location>
</feature>
<dbReference type="EMBL" id="SDWS01000001">
    <property type="protein sequence ID" value="RYB96684.1"/>
    <property type="molecule type" value="Genomic_DNA"/>
</dbReference>
<keyword evidence="5" id="KW-1185">Reference proteome</keyword>
<evidence type="ECO:0000313" key="5">
    <source>
        <dbReference type="Proteomes" id="UP000291838"/>
    </source>
</evidence>
<feature type="chain" id="PRO_5038473987" evidence="2">
    <location>
        <begin position="31"/>
        <end position="192"/>
    </location>
</feature>
<dbReference type="CDD" id="cd05379">
    <property type="entry name" value="CAP_bacterial"/>
    <property type="match status" value="1"/>
</dbReference>
<keyword evidence="2" id="KW-0732">Signal</keyword>
<gene>
    <name evidence="4" type="ORF">EUA06_03740</name>
</gene>
<sequence length="192" mass="20788">MPHPTRTLARLATLVVASAALCAVPSAADAKDWSGPRSTANWSGPRTSAHAVGAGAQLGEELDEETVASDVLEDALMAEINAARAANGLRKIWSFDPCTDQLAEEWGQRIARTGLFEHRDQNDVIRRCDNSWAGETLVRGVGLTPEVMVDLWLDSPGHRDILLSPRARRAGVSVEQDAQGRVIGVVNLVRRY</sequence>
<dbReference type="OrthoDB" id="68195at2"/>
<evidence type="ECO:0000256" key="1">
    <source>
        <dbReference type="SAM" id="MobiDB-lite"/>
    </source>
</evidence>
<name>A0A4Q2S7T5_9ACTN</name>
<dbReference type="RefSeq" id="WP_129473632.1">
    <property type="nucleotide sequence ID" value="NZ_SDWS01000001.1"/>
</dbReference>
<reference evidence="4 5" key="1">
    <citation type="submission" date="2019-01" db="EMBL/GenBank/DDBJ databases">
        <title>Novel species of Nocardioides.</title>
        <authorList>
            <person name="Liu Q."/>
            <person name="Xin Y.-H."/>
        </authorList>
    </citation>
    <scope>NUCLEOTIDE SEQUENCE [LARGE SCALE GENOMIC DNA]</scope>
    <source>
        <strain evidence="4 5">HLT3-15</strain>
    </source>
</reference>
<evidence type="ECO:0000259" key="3">
    <source>
        <dbReference type="Pfam" id="PF00188"/>
    </source>
</evidence>
<feature type="signal peptide" evidence="2">
    <location>
        <begin position="1"/>
        <end position="30"/>
    </location>
</feature>